<gene>
    <name evidence="1" type="ORF">PQR63_19380</name>
</gene>
<dbReference type="EMBL" id="JAQQFR010000014">
    <property type="protein sequence ID" value="MFL9880567.1"/>
    <property type="molecule type" value="Genomic_DNA"/>
</dbReference>
<protein>
    <submittedName>
        <fullName evidence="1">Uncharacterized protein</fullName>
    </submittedName>
</protein>
<sequence length="149" mass="17007">MSLDMNLEIEGDSPDWAALEKAAKAAVVGELTNSFSRPPKKGFLSNFYKTEEQFDGWFLKSRTSFHLHKQASIGNITAEGRHGCDFKVRYVMVFRPLNSGFDEFVEEIRIFLSTLADLSPMQFVLSFQYEGVYAIRNATGFSFNWDKPK</sequence>
<dbReference type="RefSeq" id="WP_083458103.1">
    <property type="nucleotide sequence ID" value="NZ_JAQQFR010000014.1"/>
</dbReference>
<comment type="caution">
    <text evidence="1">The sequence shown here is derived from an EMBL/GenBank/DDBJ whole genome shotgun (WGS) entry which is preliminary data.</text>
</comment>
<accession>A0ABW8ZBP3</accession>
<evidence type="ECO:0000313" key="1">
    <source>
        <dbReference type="EMBL" id="MFL9880567.1"/>
    </source>
</evidence>
<keyword evidence="2" id="KW-1185">Reference proteome</keyword>
<dbReference type="Proteomes" id="UP001629214">
    <property type="component" value="Unassembled WGS sequence"/>
</dbReference>
<evidence type="ECO:0000313" key="2">
    <source>
        <dbReference type="Proteomes" id="UP001629214"/>
    </source>
</evidence>
<organism evidence="1 2">
    <name type="scientific">Herbaspirillum rhizosphaerae</name>
    <dbReference type="NCBI Taxonomy" id="346179"/>
    <lineage>
        <taxon>Bacteria</taxon>
        <taxon>Pseudomonadati</taxon>
        <taxon>Pseudomonadota</taxon>
        <taxon>Betaproteobacteria</taxon>
        <taxon>Burkholderiales</taxon>
        <taxon>Oxalobacteraceae</taxon>
        <taxon>Herbaspirillum</taxon>
    </lineage>
</organism>
<reference evidence="1 2" key="1">
    <citation type="journal article" date="2024" name="Chem. Sci.">
        <title>Discovery of megapolipeptins by genome mining of a Burkholderiales bacteria collection.</title>
        <authorList>
            <person name="Paulo B.S."/>
            <person name="Recchia M.J.J."/>
            <person name="Lee S."/>
            <person name="Fergusson C.H."/>
            <person name="Romanowski S.B."/>
            <person name="Hernandez A."/>
            <person name="Krull N."/>
            <person name="Liu D.Y."/>
            <person name="Cavanagh H."/>
            <person name="Bos A."/>
            <person name="Gray C.A."/>
            <person name="Murphy B.T."/>
            <person name="Linington R.G."/>
            <person name="Eustaquio A.S."/>
        </authorList>
    </citation>
    <scope>NUCLEOTIDE SEQUENCE [LARGE SCALE GENOMIC DNA]</scope>
    <source>
        <strain evidence="1 2">RL21-008-BIB-B</strain>
    </source>
</reference>
<name>A0ABW8ZBP3_9BURK</name>
<proteinExistence type="predicted"/>